<dbReference type="GO" id="GO:0005737">
    <property type="term" value="C:cytoplasm"/>
    <property type="evidence" value="ECO:0007669"/>
    <property type="project" value="TreeGrafter"/>
</dbReference>
<evidence type="ECO:0000259" key="7">
    <source>
        <dbReference type="Pfam" id="PF08389"/>
    </source>
</evidence>
<dbReference type="Gene3D" id="1.25.10.10">
    <property type="entry name" value="Leucine-rich Repeat Variant"/>
    <property type="match status" value="1"/>
</dbReference>
<dbReference type="PANTHER" id="PTHR12363:SF33">
    <property type="entry name" value="IMPORTIN-13"/>
    <property type="match status" value="1"/>
</dbReference>
<evidence type="ECO:0000256" key="1">
    <source>
        <dbReference type="ARBA" id="ARBA00004123"/>
    </source>
</evidence>
<dbReference type="OrthoDB" id="2016913at2759"/>
<dbReference type="InterPro" id="IPR011989">
    <property type="entry name" value="ARM-like"/>
</dbReference>
<protein>
    <recommendedName>
        <fullName evidence="3">Importin-13</fullName>
    </recommendedName>
</protein>
<dbReference type="Pfam" id="PF18773">
    <property type="entry name" value="Importin_rep"/>
    <property type="match status" value="1"/>
</dbReference>
<dbReference type="GO" id="GO:0006606">
    <property type="term" value="P:protein import into nucleus"/>
    <property type="evidence" value="ECO:0007669"/>
    <property type="project" value="TreeGrafter"/>
</dbReference>
<feature type="domain" description="Exportin-1/Importin-beta-like" evidence="7">
    <location>
        <begin position="112"/>
        <end position="233"/>
    </location>
</feature>
<comment type="similarity">
    <text evidence="2">Belongs to the importin beta family.</text>
</comment>
<evidence type="ECO:0000256" key="3">
    <source>
        <dbReference type="ARBA" id="ARBA00016020"/>
    </source>
</evidence>
<dbReference type="AlphaFoldDB" id="A0A1X6MQP0"/>
<dbReference type="RefSeq" id="XP_024335459.1">
    <property type="nucleotide sequence ID" value="XM_024489118.1"/>
</dbReference>
<comment type="subcellular location">
    <subcellularLocation>
        <location evidence="1">Nucleus</location>
    </subcellularLocation>
</comment>
<keyword evidence="4" id="KW-0813">Transport</keyword>
<dbReference type="EMBL" id="KZ110604">
    <property type="protein sequence ID" value="OSX58665.1"/>
    <property type="molecule type" value="Genomic_DNA"/>
</dbReference>
<keyword evidence="6" id="KW-0539">Nucleus</keyword>
<proteinExistence type="inferred from homology"/>
<dbReference type="SUPFAM" id="SSF48371">
    <property type="entry name" value="ARM repeat"/>
    <property type="match status" value="1"/>
</dbReference>
<dbReference type="InterPro" id="IPR016024">
    <property type="entry name" value="ARM-type_fold"/>
</dbReference>
<dbReference type="GeneID" id="36334067"/>
<evidence type="ECO:0000313" key="9">
    <source>
        <dbReference type="Proteomes" id="UP000194127"/>
    </source>
</evidence>
<keyword evidence="9" id="KW-1185">Reference proteome</keyword>
<dbReference type="PANTHER" id="PTHR12363">
    <property type="entry name" value="TRANSPORTIN 3 AND IMPORTIN 13"/>
    <property type="match status" value="1"/>
</dbReference>
<dbReference type="Pfam" id="PF08389">
    <property type="entry name" value="Xpo1"/>
    <property type="match status" value="1"/>
</dbReference>
<dbReference type="InterPro" id="IPR040520">
    <property type="entry name" value="Importin_rep_3"/>
</dbReference>
<dbReference type="Proteomes" id="UP000194127">
    <property type="component" value="Unassembled WGS sequence"/>
</dbReference>
<organism evidence="8 9">
    <name type="scientific">Postia placenta MAD-698-R-SB12</name>
    <dbReference type="NCBI Taxonomy" id="670580"/>
    <lineage>
        <taxon>Eukaryota</taxon>
        <taxon>Fungi</taxon>
        <taxon>Dikarya</taxon>
        <taxon>Basidiomycota</taxon>
        <taxon>Agaricomycotina</taxon>
        <taxon>Agaricomycetes</taxon>
        <taxon>Polyporales</taxon>
        <taxon>Adustoporiaceae</taxon>
        <taxon>Rhodonia</taxon>
    </lineage>
</organism>
<gene>
    <name evidence="8" type="ORF">POSPLADRAFT_1184968</name>
</gene>
<dbReference type="InterPro" id="IPR051345">
    <property type="entry name" value="Importin_beta-like_NTR"/>
</dbReference>
<name>A0A1X6MQP0_9APHY</name>
<sequence>MATSFLPVLSPSDVQRAAELIQQAYAPHNHLASGDQRRLQQELFDIQKRPEAWGLVLPFLNHDDPNVQFFGAHTAQVKIARDWASFPQEHVLPLRDMLLDLTGRSIAAGRNKVILRKLFVAVTSLALKICPANPPQWPDWLTLSINALSSLGASSEHLLDFLAIVAEEVESANLLPPSKSQMQRTLLEVVPMVVGALTTCIATPQARSTPHQLASALKCLQAWLSLLPANDLTPLIPPLIALLDPMPGTEPLEFDETSFVLSSDTLQEVMSKSALSDGSGSKTLTEPLLLWFYRNGNRIVGDTLNTGFVDGVSHSFCKLLVAVGDHSTLYLAAHIASPAPPSPVPPIPSPISFPAPSIPTKSDIVQTFLRLLLAYTALPGYYAADEEESELTLGFWYLFQEALWAAEYEQDFDYTGEEVPDGRGQTEPPQWPIAKAVYSELVQVLRRKVEWPDALTLRTWPRDRRDKFQAYRRDVGDTLINAYYILRDDLVGYYVNDLLGRLASRQDQQKWQEVEATLHCVMAIQEAVPIEDNPHLVRLFGPEVYGRLPVTGNERVRRTALILAGSYSSWFTTQTSTTGTTLLMNTISYVVAALSEPSLCLPAANALRELCDANRTVLAPHIGAFSQLHAGLTGIPDTEKAKVLQSIASIIQALPPMEAIPPVEALVSPVVARLFEALHLSTRLPDEARLMAVQQLETISGVARGLTRTSDSLLVLDESPEVQMLAQQMQQARADPRTVNLRQGLLDAIRKVVDIWCADASISDAMSDLVKAITSLPSDITIMSLPPAPLLEVICVASQRHVTAVWMSLASMLVVQLDPPALLPTTFKPIPSDEGRGVVLNALVVLLGSTLTSLDKPGAMDDNPDIVQSFFNCMDTVAQHFVSTFYSLPPELFNALMSCAVTSLNLQERYSLVAACNFVITLISRTHATGELSDAKEMLARMHGRSIMKAVLSGFAGSAPRSASQNLIELLSTLLNRYPAESRIWMSDVLYAGDFVESHASSEAKEKFVKAVSGTRTMKRIREAAQQFTLVARGLEGSSFGYATITM</sequence>
<evidence type="ECO:0000256" key="6">
    <source>
        <dbReference type="ARBA" id="ARBA00023242"/>
    </source>
</evidence>
<evidence type="ECO:0000256" key="5">
    <source>
        <dbReference type="ARBA" id="ARBA00022737"/>
    </source>
</evidence>
<dbReference type="InterPro" id="IPR040709">
    <property type="entry name" value="Importin_rep_1"/>
</dbReference>
<dbReference type="GO" id="GO:0005634">
    <property type="term" value="C:nucleus"/>
    <property type="evidence" value="ECO:0007669"/>
    <property type="project" value="UniProtKB-SubCell"/>
</dbReference>
<accession>A0A1X6MQP0</accession>
<reference evidence="8 9" key="1">
    <citation type="submission" date="2017-04" db="EMBL/GenBank/DDBJ databases">
        <title>Genome Sequence of the Model Brown-Rot Fungus Postia placenta SB12.</title>
        <authorList>
            <consortium name="DOE Joint Genome Institute"/>
            <person name="Gaskell J."/>
            <person name="Kersten P."/>
            <person name="Larrondo L.F."/>
            <person name="Canessa P."/>
            <person name="Martinez D."/>
            <person name="Hibbett D."/>
            <person name="Schmoll M."/>
            <person name="Kubicek C.P."/>
            <person name="Martinez A.T."/>
            <person name="Yadav J."/>
            <person name="Master E."/>
            <person name="Magnuson J.K."/>
            <person name="James T."/>
            <person name="Yaver D."/>
            <person name="Berka R."/>
            <person name="Labutti K."/>
            <person name="Lipzen A."/>
            <person name="Aerts A."/>
            <person name="Barry K."/>
            <person name="Henrissat B."/>
            <person name="Blanchette R."/>
            <person name="Grigoriev I."/>
            <person name="Cullen D."/>
        </authorList>
    </citation>
    <scope>NUCLEOTIDE SEQUENCE [LARGE SCALE GENOMIC DNA]</scope>
    <source>
        <strain evidence="8 9">MAD-698-R-SB12</strain>
    </source>
</reference>
<dbReference type="STRING" id="670580.A0A1X6MQP0"/>
<dbReference type="Pfam" id="PF18806">
    <property type="entry name" value="Importin_rep_3"/>
    <property type="match status" value="1"/>
</dbReference>
<evidence type="ECO:0000256" key="4">
    <source>
        <dbReference type="ARBA" id="ARBA00022448"/>
    </source>
</evidence>
<evidence type="ECO:0000313" key="8">
    <source>
        <dbReference type="EMBL" id="OSX58665.1"/>
    </source>
</evidence>
<evidence type="ECO:0000256" key="2">
    <source>
        <dbReference type="ARBA" id="ARBA00007991"/>
    </source>
</evidence>
<dbReference type="InterPro" id="IPR013598">
    <property type="entry name" value="Exportin-1/Importin-b-like"/>
</dbReference>
<keyword evidence="5" id="KW-0677">Repeat</keyword>